<evidence type="ECO:0000256" key="1">
    <source>
        <dbReference type="SAM" id="MobiDB-lite"/>
    </source>
</evidence>
<evidence type="ECO:0000256" key="2">
    <source>
        <dbReference type="SAM" id="Phobius"/>
    </source>
</evidence>
<name>A0ABW1K3V3_9ACTN</name>
<dbReference type="InterPro" id="IPR011044">
    <property type="entry name" value="Quino_amine_DH_bsu"/>
</dbReference>
<dbReference type="RefSeq" id="WP_377416931.1">
    <property type="nucleotide sequence ID" value="NZ_JBHSPR010000001.1"/>
</dbReference>
<proteinExistence type="predicted"/>
<protein>
    <submittedName>
        <fullName evidence="3">Uncharacterized protein</fullName>
    </submittedName>
</protein>
<evidence type="ECO:0000313" key="3">
    <source>
        <dbReference type="EMBL" id="MFC6015158.1"/>
    </source>
</evidence>
<comment type="caution">
    <text evidence="3">The sequence shown here is derived from an EMBL/GenBank/DDBJ whole genome shotgun (WGS) entry which is preliminary data.</text>
</comment>
<dbReference type="SUPFAM" id="SSF50969">
    <property type="entry name" value="YVTN repeat-like/Quinoprotein amine dehydrogenase"/>
    <property type="match status" value="1"/>
</dbReference>
<accession>A0ABW1K3V3</accession>
<dbReference type="EMBL" id="JBHSPR010000001">
    <property type="protein sequence ID" value="MFC6015158.1"/>
    <property type="molecule type" value="Genomic_DNA"/>
</dbReference>
<feature type="region of interest" description="Disordered" evidence="1">
    <location>
        <begin position="240"/>
        <end position="259"/>
    </location>
</feature>
<feature type="transmembrane region" description="Helical" evidence="2">
    <location>
        <begin position="41"/>
        <end position="62"/>
    </location>
</feature>
<keyword evidence="2" id="KW-0472">Membrane</keyword>
<keyword evidence="2" id="KW-0812">Transmembrane</keyword>
<evidence type="ECO:0000313" key="4">
    <source>
        <dbReference type="Proteomes" id="UP001596203"/>
    </source>
</evidence>
<sequence length="396" mass="42755">MHDVPEDLALAVRRAATTAPAHGGDLDAVRRRWRSRRRRRAAVTAGSVACLVVLTAAGVPLVTDRLNPADRSAATVRPSTPAERLLFGPASGLVSYENGRKVGLVGTPLVVTEINLDGSVVRHPLSEHLVRIRGLSDGRLVGLTQPPWRLMVLRPDGSIEHSRDLGPDDTPLELLDVTAREAYLLRNGDTIVAHDLATGRERTVMPAGTFAGRPRQVPPLPPDQAAFLAVAAGPGLLSTWERQSPDGTPPGTSVPADQSRCGIHVAGLGDQRQQENWSIPSCSLVVDARSSPDGRLLAVIHDRTSSDGPDGKASTRVTVFDVATGEVRVSQQIGRTLVRVTRDEGAQVYIWEDVMAWADNHTLRIGHTTQTPEDPDDRFYRVDDLLPLKVSTLTVQ</sequence>
<reference evidence="4" key="1">
    <citation type="journal article" date="2019" name="Int. J. Syst. Evol. Microbiol.">
        <title>The Global Catalogue of Microorganisms (GCM) 10K type strain sequencing project: providing services to taxonomists for standard genome sequencing and annotation.</title>
        <authorList>
            <consortium name="The Broad Institute Genomics Platform"/>
            <consortium name="The Broad Institute Genome Sequencing Center for Infectious Disease"/>
            <person name="Wu L."/>
            <person name="Ma J."/>
        </authorList>
    </citation>
    <scope>NUCLEOTIDE SEQUENCE [LARGE SCALE GENOMIC DNA]</scope>
    <source>
        <strain evidence="4">ZS-35-S2</strain>
    </source>
</reference>
<organism evidence="3 4">
    <name type="scientific">Plantactinospora solaniradicis</name>
    <dbReference type="NCBI Taxonomy" id="1723736"/>
    <lineage>
        <taxon>Bacteria</taxon>
        <taxon>Bacillati</taxon>
        <taxon>Actinomycetota</taxon>
        <taxon>Actinomycetes</taxon>
        <taxon>Micromonosporales</taxon>
        <taxon>Micromonosporaceae</taxon>
        <taxon>Plantactinospora</taxon>
    </lineage>
</organism>
<dbReference type="Proteomes" id="UP001596203">
    <property type="component" value="Unassembled WGS sequence"/>
</dbReference>
<keyword evidence="2" id="KW-1133">Transmembrane helix</keyword>
<keyword evidence="4" id="KW-1185">Reference proteome</keyword>
<gene>
    <name evidence="3" type="ORF">ACFP2T_02970</name>
</gene>